<feature type="transmembrane region" description="Helical" evidence="4">
    <location>
        <begin position="162"/>
        <end position="181"/>
    </location>
</feature>
<feature type="transmembrane region" description="Helical" evidence="4">
    <location>
        <begin position="77"/>
        <end position="103"/>
    </location>
</feature>
<dbReference type="Proteomes" id="UP000711995">
    <property type="component" value="Unassembled WGS sequence"/>
</dbReference>
<dbReference type="InterPro" id="IPR011701">
    <property type="entry name" value="MFS"/>
</dbReference>
<feature type="transmembrane region" description="Helical" evidence="4">
    <location>
        <begin position="299"/>
        <end position="316"/>
    </location>
</feature>
<feature type="transmembrane region" description="Helical" evidence="4">
    <location>
        <begin position="213"/>
        <end position="233"/>
    </location>
</feature>
<feature type="transmembrane region" description="Helical" evidence="4">
    <location>
        <begin position="132"/>
        <end position="150"/>
    </location>
</feature>
<accession>A0A968GD36</accession>
<dbReference type="CDD" id="cd06174">
    <property type="entry name" value="MFS"/>
    <property type="match status" value="1"/>
</dbReference>
<dbReference type="PANTHER" id="PTHR23530:SF1">
    <property type="entry name" value="PERMEASE, MAJOR FACILITATOR SUPERFAMILY-RELATED"/>
    <property type="match status" value="1"/>
</dbReference>
<dbReference type="InterPro" id="IPR020846">
    <property type="entry name" value="MFS_dom"/>
</dbReference>
<reference evidence="6 7" key="1">
    <citation type="submission" date="2020-03" db="EMBL/GenBank/DDBJ databases">
        <title>Spirochaetal bacteria isolated from arthropods constitute a novel genus Entomospira genus novum within the order Spirochaetales.</title>
        <authorList>
            <person name="Grana-Miraglia L."/>
            <person name="Sikutova S."/>
            <person name="Fingerle V."/>
            <person name="Sing A."/>
            <person name="Castillo-Ramirez S."/>
            <person name="Margos G."/>
            <person name="Rudolf I."/>
        </authorList>
    </citation>
    <scope>NUCLEOTIDE SEQUENCE [LARGE SCALE GENOMIC DNA]</scope>
    <source>
        <strain evidence="6 7">BR193</strain>
    </source>
</reference>
<dbReference type="InterPro" id="IPR053160">
    <property type="entry name" value="MFS_DHA3_Transporter"/>
</dbReference>
<dbReference type="RefSeq" id="WP_167700995.1">
    <property type="nucleotide sequence ID" value="NZ_CP118175.1"/>
</dbReference>
<organism evidence="6 7">
    <name type="scientific">Entomospira entomophila</name>
    <dbReference type="NCBI Taxonomy" id="2719988"/>
    <lineage>
        <taxon>Bacteria</taxon>
        <taxon>Pseudomonadati</taxon>
        <taxon>Spirochaetota</taxon>
        <taxon>Spirochaetia</taxon>
        <taxon>Spirochaetales</taxon>
        <taxon>Spirochaetaceae</taxon>
        <taxon>Entomospira</taxon>
    </lineage>
</organism>
<sequence>MIQQKHQKFYFYSLFFGEFARTLPHAVLTVILVNKGVSLAQVAFIQMFYMIAVIMIELPSGFVSDLYNRKMVYMSSIIVAMIAYTIIFITTSLAMLALAWFIYGASSALHSGTLDVSFTQLYQKDAQQLRKFIAQMRIILSAGAMIGGYIGGELFKHIETKLYIVSLILYFIAFMITIIGIPSQQSTNKISHHHESVRQFKKNLLTILHSKNLLFLFILIGLIQLFLQPFYLYWQVIFLDNHGRISLLGLVYILFRTANILGSWVFKHIEQKISTMIFLLLCMIGLIITLFMKTNMYSIIIQLMTMIIITTIYNNQLEYSLRTSVNPDVLGTISSISNTISRLFSIITLFIASLFMKIITIQITLFLLTSTFAVISCIILIMVYLQDKQYLFNTLTPHTNNQE</sequence>
<evidence type="ECO:0000313" key="7">
    <source>
        <dbReference type="Proteomes" id="UP000711995"/>
    </source>
</evidence>
<evidence type="ECO:0000256" key="4">
    <source>
        <dbReference type="SAM" id="Phobius"/>
    </source>
</evidence>
<protein>
    <submittedName>
        <fullName evidence="6">MFS transporter</fullName>
    </submittedName>
</protein>
<dbReference type="SUPFAM" id="SSF103473">
    <property type="entry name" value="MFS general substrate transporter"/>
    <property type="match status" value="1"/>
</dbReference>
<feature type="transmembrane region" description="Helical" evidence="4">
    <location>
        <begin position="9"/>
        <end position="33"/>
    </location>
</feature>
<evidence type="ECO:0000256" key="2">
    <source>
        <dbReference type="ARBA" id="ARBA00022989"/>
    </source>
</evidence>
<comment type="caution">
    <text evidence="6">The sequence shown here is derived from an EMBL/GenBank/DDBJ whole genome shotgun (WGS) entry which is preliminary data.</text>
</comment>
<dbReference type="PROSITE" id="PS50850">
    <property type="entry name" value="MFS"/>
    <property type="match status" value="1"/>
</dbReference>
<gene>
    <name evidence="6" type="ORF">HCT14_07650</name>
</gene>
<keyword evidence="1 4" id="KW-0812">Transmembrane</keyword>
<evidence type="ECO:0000256" key="1">
    <source>
        <dbReference type="ARBA" id="ARBA00022692"/>
    </source>
</evidence>
<keyword evidence="2 4" id="KW-1133">Transmembrane helix</keyword>
<dbReference type="EMBL" id="JAATLJ010000002">
    <property type="protein sequence ID" value="NIZ41378.1"/>
    <property type="molecule type" value="Genomic_DNA"/>
</dbReference>
<evidence type="ECO:0000313" key="6">
    <source>
        <dbReference type="EMBL" id="NIZ41378.1"/>
    </source>
</evidence>
<feature type="domain" description="Major facilitator superfamily (MFS) profile" evidence="5">
    <location>
        <begin position="1"/>
        <end position="388"/>
    </location>
</feature>
<feature type="transmembrane region" description="Helical" evidence="4">
    <location>
        <begin position="363"/>
        <end position="385"/>
    </location>
</feature>
<feature type="transmembrane region" description="Helical" evidence="4">
    <location>
        <begin position="272"/>
        <end position="292"/>
    </location>
</feature>
<dbReference type="InterPro" id="IPR036259">
    <property type="entry name" value="MFS_trans_sf"/>
</dbReference>
<keyword evidence="3 4" id="KW-0472">Membrane</keyword>
<dbReference type="Gene3D" id="1.20.1250.20">
    <property type="entry name" value="MFS general substrate transporter like domains"/>
    <property type="match status" value="1"/>
</dbReference>
<feature type="transmembrane region" description="Helical" evidence="4">
    <location>
        <begin position="336"/>
        <end position="356"/>
    </location>
</feature>
<feature type="transmembrane region" description="Helical" evidence="4">
    <location>
        <begin position="245"/>
        <end position="266"/>
    </location>
</feature>
<dbReference type="GO" id="GO:0022857">
    <property type="term" value="F:transmembrane transporter activity"/>
    <property type="evidence" value="ECO:0007669"/>
    <property type="project" value="InterPro"/>
</dbReference>
<name>A0A968GD36_9SPIO</name>
<dbReference type="PANTHER" id="PTHR23530">
    <property type="entry name" value="TRANSPORT PROTEIN-RELATED"/>
    <property type="match status" value="1"/>
</dbReference>
<dbReference type="AlphaFoldDB" id="A0A968GD36"/>
<keyword evidence="7" id="KW-1185">Reference proteome</keyword>
<evidence type="ECO:0000256" key="3">
    <source>
        <dbReference type="ARBA" id="ARBA00023136"/>
    </source>
</evidence>
<evidence type="ECO:0000259" key="5">
    <source>
        <dbReference type="PROSITE" id="PS50850"/>
    </source>
</evidence>
<proteinExistence type="predicted"/>
<dbReference type="Pfam" id="PF07690">
    <property type="entry name" value="MFS_1"/>
    <property type="match status" value="1"/>
</dbReference>
<feature type="transmembrane region" description="Helical" evidence="4">
    <location>
        <begin position="39"/>
        <end position="56"/>
    </location>
</feature>